<dbReference type="RefSeq" id="WP_015273137.1">
    <property type="nucleotide sequence ID" value="NC_019907.1"/>
</dbReference>
<dbReference type="KEGG" id="lcc:B488_07180"/>
<name>L0EV35_LIBCB</name>
<dbReference type="EMBL" id="CP003789">
    <property type="protein sequence ID" value="AGA64710.1"/>
    <property type="molecule type" value="Genomic_DNA"/>
</dbReference>
<evidence type="ECO:0000313" key="1">
    <source>
        <dbReference type="EMBL" id="AGA64710.1"/>
    </source>
</evidence>
<organism evidence="1 2">
    <name type="scientific">Liberibacter crescens (strain BT-1)</name>
    <dbReference type="NCBI Taxonomy" id="1215343"/>
    <lineage>
        <taxon>Bacteria</taxon>
        <taxon>Pseudomonadati</taxon>
        <taxon>Pseudomonadota</taxon>
        <taxon>Alphaproteobacteria</taxon>
        <taxon>Hyphomicrobiales</taxon>
        <taxon>Rhizobiaceae</taxon>
        <taxon>Liberibacter</taxon>
    </lineage>
</organism>
<dbReference type="PATRIC" id="fig|1215343.11.peg.740"/>
<dbReference type="HOGENOM" id="CLU_144121_0_0_5"/>
<gene>
    <name evidence="1" type="ordered locus">B488_07180</name>
</gene>
<evidence type="ECO:0008006" key="3">
    <source>
        <dbReference type="Google" id="ProtNLM"/>
    </source>
</evidence>
<dbReference type="Proteomes" id="UP000010799">
    <property type="component" value="Chromosome"/>
</dbReference>
<keyword evidence="2" id="KW-1185">Reference proteome</keyword>
<dbReference type="AlphaFoldDB" id="L0EV35"/>
<reference evidence="1 2" key="1">
    <citation type="journal article" date="2012" name="Stand. Genomic Sci.">
        <title>Complete genome sequence of Liberibacter crescens BT-1.</title>
        <authorList>
            <person name="Leonard M.T."/>
            <person name="Fagen J.R."/>
            <person name="Davis-Richardson A.G."/>
            <person name="Davis M.J."/>
            <person name="Triplett E.W."/>
        </authorList>
    </citation>
    <scope>NUCLEOTIDE SEQUENCE [LARGE SCALE GENOMIC DNA]</scope>
    <source>
        <strain evidence="1 2">BT-1</strain>
    </source>
</reference>
<sequence length="145" mass="16604">MLKTSDFLIISVMIATAFITYSIKHRSELKREEVVRLEEAIKLENDTIDLLKVDWALLTQPSRLSTLGVFYKKELQLQPTDPLALALPVELPMLRSELPLDNRLIASQMNKPKIDLSQQKKFIKNKKLVFDNKGFDNLVTGAVQH</sequence>
<dbReference type="eggNOG" id="COG5462">
    <property type="taxonomic scope" value="Bacteria"/>
</dbReference>
<proteinExistence type="predicted"/>
<protein>
    <recommendedName>
        <fullName evidence="3">Cell division protein FtsL</fullName>
    </recommendedName>
</protein>
<accession>L0EV35</accession>
<dbReference type="STRING" id="1215343.B488_07180"/>
<evidence type="ECO:0000313" key="2">
    <source>
        <dbReference type="Proteomes" id="UP000010799"/>
    </source>
</evidence>